<dbReference type="AlphaFoldDB" id="A0AB38VW52"/>
<organism evidence="2 3">
    <name type="scientific">Corynebacterium kutscheri</name>
    <dbReference type="NCBI Taxonomy" id="35755"/>
    <lineage>
        <taxon>Bacteria</taxon>
        <taxon>Bacillati</taxon>
        <taxon>Actinomycetota</taxon>
        <taxon>Actinomycetes</taxon>
        <taxon>Mycobacteriales</taxon>
        <taxon>Corynebacteriaceae</taxon>
        <taxon>Corynebacterium</taxon>
    </lineage>
</organism>
<reference evidence="2 3" key="1">
    <citation type="submission" date="2018-12" db="EMBL/GenBank/DDBJ databases">
        <authorList>
            <consortium name="Pathogen Informatics"/>
        </authorList>
    </citation>
    <scope>NUCLEOTIDE SEQUENCE [LARGE SCALE GENOMIC DNA]</scope>
    <source>
        <strain evidence="2 3">NCTC949</strain>
    </source>
</reference>
<dbReference type="InterPro" id="IPR050678">
    <property type="entry name" value="DNA_Partitioning_ATPase"/>
</dbReference>
<dbReference type="EMBL" id="LR134377">
    <property type="protein sequence ID" value="VEH06404.1"/>
    <property type="molecule type" value="Genomic_DNA"/>
</dbReference>
<protein>
    <submittedName>
        <fullName evidence="2">Chromosome partitioning protein</fullName>
    </submittedName>
</protein>
<sequence length="195" mass="21064">MPIVTLCNLKGGTGKTTSAIYLATALANQGKHVHVLDGDPQGSATEWAQQAEDAGTPLPFEVVPANARSITRTKTTGSEWIIIDCPPGESGIIDAAIHAADHVIVPTRPSTIEVNRMWSTTDLVGQTPLTILITSVIPNTNSLQELREAIEEEHIATFTIGIPQREAIKKTFGQVPQKLYGYDSILAELTKEIER</sequence>
<dbReference type="PIRSF" id="PIRSF009320">
    <property type="entry name" value="Nuc_binding_HP_1000"/>
    <property type="match status" value="1"/>
</dbReference>
<dbReference type="InterPro" id="IPR027417">
    <property type="entry name" value="P-loop_NTPase"/>
</dbReference>
<dbReference type="PANTHER" id="PTHR13696">
    <property type="entry name" value="P-LOOP CONTAINING NUCLEOSIDE TRIPHOSPHATE HYDROLASE"/>
    <property type="match status" value="1"/>
</dbReference>
<evidence type="ECO:0000259" key="1">
    <source>
        <dbReference type="Pfam" id="PF01656"/>
    </source>
</evidence>
<dbReference type="PANTHER" id="PTHR13696:SF96">
    <property type="entry name" value="COBQ_COBB_MIND_PARA NUCLEOTIDE BINDING DOMAIN-CONTAINING PROTEIN"/>
    <property type="match status" value="1"/>
</dbReference>
<gene>
    <name evidence="2" type="primary">parA1</name>
    <name evidence="2" type="ORF">NCTC949_01105</name>
</gene>
<dbReference type="Proteomes" id="UP000271380">
    <property type="component" value="Chromosome"/>
</dbReference>
<feature type="domain" description="CobQ/CobB/MinD/ParA nucleotide binding" evidence="1">
    <location>
        <begin position="5"/>
        <end position="170"/>
    </location>
</feature>
<evidence type="ECO:0000313" key="3">
    <source>
        <dbReference type="Proteomes" id="UP000271380"/>
    </source>
</evidence>
<dbReference type="InterPro" id="IPR002586">
    <property type="entry name" value="CobQ/CobB/MinD/ParA_Nub-bd_dom"/>
</dbReference>
<dbReference type="RefSeq" id="WP_126316760.1">
    <property type="nucleotide sequence ID" value="NZ_LR134377.1"/>
</dbReference>
<name>A0AB38VW52_9CORY</name>
<accession>A0AB38VW52</accession>
<proteinExistence type="predicted"/>
<dbReference type="CDD" id="cd02042">
    <property type="entry name" value="ParAB_family"/>
    <property type="match status" value="1"/>
</dbReference>
<evidence type="ECO:0000313" key="2">
    <source>
        <dbReference type="EMBL" id="VEH06404.1"/>
    </source>
</evidence>
<dbReference type="SUPFAM" id="SSF52540">
    <property type="entry name" value="P-loop containing nucleoside triphosphate hydrolases"/>
    <property type="match status" value="1"/>
</dbReference>
<dbReference type="Gene3D" id="3.40.50.300">
    <property type="entry name" value="P-loop containing nucleotide triphosphate hydrolases"/>
    <property type="match status" value="1"/>
</dbReference>
<dbReference type="Pfam" id="PF01656">
    <property type="entry name" value="CbiA"/>
    <property type="match status" value="1"/>
</dbReference>